<evidence type="ECO:0000313" key="7">
    <source>
        <dbReference type="EMBL" id="SHE50550.1"/>
    </source>
</evidence>
<feature type="binding site" evidence="5">
    <location>
        <position position="102"/>
    </location>
    <ligand>
        <name>a divalent metal cation</name>
        <dbReference type="ChEBI" id="CHEBI:60240"/>
    </ligand>
</feature>
<dbReference type="EMBL" id="FQUC01000001">
    <property type="protein sequence ID" value="SHE50550.1"/>
    <property type="molecule type" value="Genomic_DNA"/>
</dbReference>
<reference evidence="8" key="1">
    <citation type="submission" date="2016-11" db="EMBL/GenBank/DDBJ databases">
        <authorList>
            <person name="Varghese N."/>
            <person name="Submissions S."/>
        </authorList>
    </citation>
    <scope>NUCLEOTIDE SEQUENCE [LARGE SCALE GENOMIC DNA]</scope>
    <source>
        <strain evidence="8">DSM 27370</strain>
    </source>
</reference>
<dbReference type="EC" id="3.1.3.5" evidence="5"/>
<sequence>MSVNKPLIFVTNDDGYSAKGIRSLVESLIGLGEIVVVAPDGPRSGMSSAITSIQPIRYHLVKKDEKNDITVYACTGTPVDCVKLGISEIVGRKPDLLVSGINHGSNASVCVLYSGTMGAAMEGALFKVPSIGFSLLDHALDADFAHTYPITRALSEDVLRTGLPAGVCLNVNIPHSDDELKGLKVCRQASGQWIEEFKRSEDGANKPIFWLTGRFDNDEPNDETTDEWALANGYASIVPITVDMTAHMFVEKMKSWEKLIYVSSES</sequence>
<dbReference type="RefSeq" id="WP_062175555.1">
    <property type="nucleotide sequence ID" value="NZ_BBXL01000001.1"/>
</dbReference>
<evidence type="ECO:0000313" key="8">
    <source>
        <dbReference type="Proteomes" id="UP000184480"/>
    </source>
</evidence>
<organism evidence="7 8">
    <name type="scientific">Dysgonomonas macrotermitis</name>
    <dbReference type="NCBI Taxonomy" id="1346286"/>
    <lineage>
        <taxon>Bacteria</taxon>
        <taxon>Pseudomonadati</taxon>
        <taxon>Bacteroidota</taxon>
        <taxon>Bacteroidia</taxon>
        <taxon>Bacteroidales</taxon>
        <taxon>Dysgonomonadaceae</taxon>
        <taxon>Dysgonomonas</taxon>
    </lineage>
</organism>
<dbReference type="STRING" id="1346286.SAMN05444362_101481"/>
<feature type="binding site" evidence="5">
    <location>
        <position position="44"/>
    </location>
    <ligand>
        <name>a divalent metal cation</name>
        <dbReference type="ChEBI" id="CHEBI:60240"/>
    </ligand>
</feature>
<keyword evidence="3 5" id="KW-0479">Metal-binding</keyword>
<keyword evidence="8" id="KW-1185">Reference proteome</keyword>
<keyword evidence="4 5" id="KW-0378">Hydrolase</keyword>
<dbReference type="GO" id="GO:0005737">
    <property type="term" value="C:cytoplasm"/>
    <property type="evidence" value="ECO:0007669"/>
    <property type="project" value="UniProtKB-SubCell"/>
</dbReference>
<gene>
    <name evidence="5" type="primary">surE</name>
    <name evidence="7" type="ORF">SAMN05444362_101481</name>
</gene>
<evidence type="ECO:0000256" key="5">
    <source>
        <dbReference type="HAMAP-Rule" id="MF_00060"/>
    </source>
</evidence>
<keyword evidence="5" id="KW-0963">Cytoplasm</keyword>
<dbReference type="Proteomes" id="UP000184480">
    <property type="component" value="Unassembled WGS sequence"/>
</dbReference>
<comment type="function">
    <text evidence="5">Nucleotidase that shows phosphatase activity on nucleoside 5'-monophosphates.</text>
</comment>
<dbReference type="PANTHER" id="PTHR30457">
    <property type="entry name" value="5'-NUCLEOTIDASE SURE"/>
    <property type="match status" value="1"/>
</dbReference>
<comment type="catalytic activity">
    <reaction evidence="1 5">
        <text>a ribonucleoside 5'-phosphate + H2O = a ribonucleoside + phosphate</text>
        <dbReference type="Rhea" id="RHEA:12484"/>
        <dbReference type="ChEBI" id="CHEBI:15377"/>
        <dbReference type="ChEBI" id="CHEBI:18254"/>
        <dbReference type="ChEBI" id="CHEBI:43474"/>
        <dbReference type="ChEBI" id="CHEBI:58043"/>
        <dbReference type="EC" id="3.1.3.5"/>
    </reaction>
</comment>
<comment type="cofactor">
    <cofactor evidence="5">
        <name>a divalent metal cation</name>
        <dbReference type="ChEBI" id="CHEBI:60240"/>
    </cofactor>
    <text evidence="5">Binds 1 divalent metal cation per subunit.</text>
</comment>
<accession>A0A1M4U1L8</accession>
<feature type="binding site" evidence="5">
    <location>
        <position position="13"/>
    </location>
    <ligand>
        <name>a divalent metal cation</name>
        <dbReference type="ChEBI" id="CHEBI:60240"/>
    </ligand>
</feature>
<comment type="similarity">
    <text evidence="2 5">Belongs to the SurE nucleotidase family.</text>
</comment>
<dbReference type="InterPro" id="IPR030048">
    <property type="entry name" value="SurE"/>
</dbReference>
<dbReference type="PANTHER" id="PTHR30457:SF0">
    <property type="entry name" value="PHOSPHATASE, PUTATIVE (AFU_ORTHOLOGUE AFUA_4G01070)-RELATED"/>
    <property type="match status" value="1"/>
</dbReference>
<dbReference type="GO" id="GO:0000166">
    <property type="term" value="F:nucleotide binding"/>
    <property type="evidence" value="ECO:0007669"/>
    <property type="project" value="UniProtKB-KW"/>
</dbReference>
<dbReference type="NCBIfam" id="NF001492">
    <property type="entry name" value="PRK00346.2-2"/>
    <property type="match status" value="1"/>
</dbReference>
<dbReference type="GO" id="GO:0008253">
    <property type="term" value="F:5'-nucleotidase activity"/>
    <property type="evidence" value="ECO:0007669"/>
    <property type="project" value="UniProtKB-UniRule"/>
</dbReference>
<proteinExistence type="inferred from homology"/>
<dbReference type="InterPro" id="IPR036523">
    <property type="entry name" value="SurE-like_sf"/>
</dbReference>
<dbReference type="NCBIfam" id="TIGR00087">
    <property type="entry name" value="surE"/>
    <property type="match status" value="1"/>
</dbReference>
<evidence type="ECO:0000259" key="6">
    <source>
        <dbReference type="Pfam" id="PF01975"/>
    </source>
</evidence>
<dbReference type="OrthoDB" id="9780815at2"/>
<name>A0A1M4U1L8_9BACT</name>
<dbReference type="Pfam" id="PF01975">
    <property type="entry name" value="SurE"/>
    <property type="match status" value="1"/>
</dbReference>
<protein>
    <recommendedName>
        <fullName evidence="5">5'-nucleotidase SurE</fullName>
        <ecNumber evidence="5">3.1.3.5</ecNumber>
    </recommendedName>
    <alternativeName>
        <fullName evidence="5">Nucleoside 5'-monophosphate phosphohydrolase</fullName>
    </alternativeName>
</protein>
<evidence type="ECO:0000256" key="1">
    <source>
        <dbReference type="ARBA" id="ARBA00000815"/>
    </source>
</evidence>
<dbReference type="Gene3D" id="3.40.1210.10">
    <property type="entry name" value="Survival protein SurE-like phosphatase/nucleotidase"/>
    <property type="match status" value="1"/>
</dbReference>
<dbReference type="AlphaFoldDB" id="A0A1M4U1L8"/>
<evidence type="ECO:0000256" key="2">
    <source>
        <dbReference type="ARBA" id="ARBA00011062"/>
    </source>
</evidence>
<dbReference type="HAMAP" id="MF_00060">
    <property type="entry name" value="SurE"/>
    <property type="match status" value="1"/>
</dbReference>
<dbReference type="GO" id="GO:0046872">
    <property type="term" value="F:metal ion binding"/>
    <property type="evidence" value="ECO:0007669"/>
    <property type="project" value="UniProtKB-UniRule"/>
</dbReference>
<feature type="domain" description="Survival protein SurE-like phosphatase/nucleotidase" evidence="6">
    <location>
        <begin position="8"/>
        <end position="193"/>
    </location>
</feature>
<keyword evidence="5" id="KW-0547">Nucleotide-binding</keyword>
<dbReference type="InterPro" id="IPR002828">
    <property type="entry name" value="SurE-like_Pase/nucleotidase"/>
</dbReference>
<feature type="binding site" evidence="5">
    <location>
        <position position="14"/>
    </location>
    <ligand>
        <name>a divalent metal cation</name>
        <dbReference type="ChEBI" id="CHEBI:60240"/>
    </ligand>
</feature>
<evidence type="ECO:0000256" key="3">
    <source>
        <dbReference type="ARBA" id="ARBA00022723"/>
    </source>
</evidence>
<comment type="subcellular location">
    <subcellularLocation>
        <location evidence="5">Cytoplasm</location>
    </subcellularLocation>
</comment>
<dbReference type="SUPFAM" id="SSF64167">
    <property type="entry name" value="SurE-like"/>
    <property type="match status" value="1"/>
</dbReference>
<evidence type="ECO:0000256" key="4">
    <source>
        <dbReference type="ARBA" id="ARBA00022801"/>
    </source>
</evidence>